<evidence type="ECO:0000313" key="4">
    <source>
        <dbReference type="EMBL" id="EEC47040.1"/>
    </source>
</evidence>
<dbReference type="OrthoDB" id="1936594at2759"/>
<feature type="repeat" description="TPR" evidence="3">
    <location>
        <begin position="244"/>
        <end position="277"/>
    </location>
</feature>
<evidence type="ECO:0000313" key="5">
    <source>
        <dbReference type="Proteomes" id="UP000000759"/>
    </source>
</evidence>
<keyword evidence="5" id="KW-1185">Reference proteome</keyword>
<feature type="repeat" description="TPR" evidence="3">
    <location>
        <begin position="210"/>
        <end position="243"/>
    </location>
</feature>
<dbReference type="AlphaFoldDB" id="B7G1Y8"/>
<dbReference type="SMART" id="SM00028">
    <property type="entry name" value="TPR"/>
    <property type="match status" value="5"/>
</dbReference>
<feature type="non-terminal residue" evidence="4">
    <location>
        <position position="1"/>
    </location>
</feature>
<dbReference type="Pfam" id="PF13181">
    <property type="entry name" value="TPR_8"/>
    <property type="match status" value="2"/>
</dbReference>
<evidence type="ECO:0000256" key="3">
    <source>
        <dbReference type="PROSITE-ProRule" id="PRU00339"/>
    </source>
</evidence>
<evidence type="ECO:0008006" key="6">
    <source>
        <dbReference type="Google" id="ProtNLM"/>
    </source>
</evidence>
<dbReference type="STRING" id="556484.B7G1Y8"/>
<dbReference type="PANTHER" id="PTHR16193:SF0">
    <property type="entry name" value="TETRATRICOPEPTIDE REPEAT PROTEIN 27"/>
    <property type="match status" value="1"/>
</dbReference>
<dbReference type="InterPro" id="IPR044244">
    <property type="entry name" value="TTC27/Emw1"/>
</dbReference>
<dbReference type="PANTHER" id="PTHR16193">
    <property type="entry name" value="TETRATRICOPEPTIDE REPEAT PROTEIN 27"/>
    <property type="match status" value="1"/>
</dbReference>
<reference evidence="5" key="2">
    <citation type="submission" date="2008-08" db="EMBL/GenBank/DDBJ databases">
        <authorList>
            <consortium name="Diatom Consortium"/>
            <person name="Grigoriev I."/>
            <person name="Grimwood J."/>
            <person name="Kuo A."/>
            <person name="Otillar R.P."/>
            <person name="Salamov A."/>
            <person name="Detter J.C."/>
            <person name="Lindquist E."/>
            <person name="Shapiro H."/>
            <person name="Lucas S."/>
            <person name="Glavina del Rio T."/>
            <person name="Pitluck S."/>
            <person name="Rokhsar D."/>
            <person name="Bowler C."/>
        </authorList>
    </citation>
    <scope>GENOME REANNOTATION</scope>
    <source>
        <strain evidence="5">CCAP 1055/1</strain>
    </source>
</reference>
<dbReference type="Gene3D" id="1.25.40.10">
    <property type="entry name" value="Tetratricopeptide repeat domain"/>
    <property type="match status" value="1"/>
</dbReference>
<dbReference type="PaxDb" id="2850-Phatr13835"/>
<accession>B7G1Y8</accession>
<proteinExistence type="predicted"/>
<reference evidence="4 5" key="1">
    <citation type="journal article" date="2008" name="Nature">
        <title>The Phaeodactylum genome reveals the evolutionary history of diatom genomes.</title>
        <authorList>
            <person name="Bowler C."/>
            <person name="Allen A.E."/>
            <person name="Badger J.H."/>
            <person name="Grimwood J."/>
            <person name="Jabbari K."/>
            <person name="Kuo A."/>
            <person name="Maheswari U."/>
            <person name="Martens C."/>
            <person name="Maumus F."/>
            <person name="Otillar R.P."/>
            <person name="Rayko E."/>
            <person name="Salamov A."/>
            <person name="Vandepoele K."/>
            <person name="Beszteri B."/>
            <person name="Gruber A."/>
            <person name="Heijde M."/>
            <person name="Katinka M."/>
            <person name="Mock T."/>
            <person name="Valentin K."/>
            <person name="Verret F."/>
            <person name="Berges J.A."/>
            <person name="Brownlee C."/>
            <person name="Cadoret J.P."/>
            <person name="Chiovitti A."/>
            <person name="Choi C.J."/>
            <person name="Coesel S."/>
            <person name="De Martino A."/>
            <person name="Detter J.C."/>
            <person name="Durkin C."/>
            <person name="Falciatore A."/>
            <person name="Fournet J."/>
            <person name="Haruta M."/>
            <person name="Huysman M.J."/>
            <person name="Jenkins B.D."/>
            <person name="Jiroutova K."/>
            <person name="Jorgensen R.E."/>
            <person name="Joubert Y."/>
            <person name="Kaplan A."/>
            <person name="Kroger N."/>
            <person name="Kroth P.G."/>
            <person name="La Roche J."/>
            <person name="Lindquist E."/>
            <person name="Lommer M."/>
            <person name="Martin-Jezequel V."/>
            <person name="Lopez P.J."/>
            <person name="Lucas S."/>
            <person name="Mangogna M."/>
            <person name="McGinnis K."/>
            <person name="Medlin L.K."/>
            <person name="Montsant A."/>
            <person name="Oudot-Le Secq M.P."/>
            <person name="Napoli C."/>
            <person name="Obornik M."/>
            <person name="Parker M.S."/>
            <person name="Petit J.L."/>
            <person name="Porcel B.M."/>
            <person name="Poulsen N."/>
            <person name="Robison M."/>
            <person name="Rychlewski L."/>
            <person name="Rynearson T.A."/>
            <person name="Schmutz J."/>
            <person name="Shapiro H."/>
            <person name="Siaut M."/>
            <person name="Stanley M."/>
            <person name="Sussman M.R."/>
            <person name="Taylor A.R."/>
            <person name="Vardi A."/>
            <person name="von Dassow P."/>
            <person name="Vyverman W."/>
            <person name="Willis A."/>
            <person name="Wyrwicz L.S."/>
            <person name="Rokhsar D.S."/>
            <person name="Weissenbach J."/>
            <person name="Armbrust E.V."/>
            <person name="Green B.R."/>
            <person name="Van de Peer Y."/>
            <person name="Grigoriev I.V."/>
        </authorList>
    </citation>
    <scope>NUCLEOTIDE SEQUENCE [LARGE SCALE GENOMIC DNA]</scope>
    <source>
        <strain evidence="4 5">CCAP 1055/1</strain>
    </source>
</reference>
<dbReference type="PROSITE" id="PS50005">
    <property type="entry name" value="TPR"/>
    <property type="match status" value="2"/>
</dbReference>
<sequence>EKENQITDLSILDQAILMALCLDVKNSNPIDGLTGEEMAAFLARVLEHHDDWMVYSTALLERSWLEFERSHARERAILQMQALADQHTNRLTITQSTKKSVEESAQVQNRLKNLHKIVYPPRWLMLQDLADRYANLGIVTSAAEIFTEIEFWDDVVDCYKRAGKKSKAEEIVRKRLSIQPTPRMWAALGDLKSDPQYYVRAAELSKGRFSSAYVSLGQHYFDKGMLEDASEQYIAALRIRPLDPPTWFRLGAISMQLQRWETALRAFSQVVQQEPEEAEAWANVAAVHMHNKHPAEAYPALVESLKYNRNNWRVWNSKLYTCLDLGKYDEAIQACNMLLDQRSEKQMSAGIPPVEEKCVRAIVGGALQT</sequence>
<dbReference type="EMBL" id="CM000614">
    <property type="protein sequence ID" value="EEC47040.1"/>
    <property type="molecule type" value="Genomic_DNA"/>
</dbReference>
<dbReference type="InterPro" id="IPR019734">
    <property type="entry name" value="TPR_rpt"/>
</dbReference>
<gene>
    <name evidence="4" type="ORF">PHATRDRAFT_13835</name>
</gene>
<dbReference type="SUPFAM" id="SSF48452">
    <property type="entry name" value="TPR-like"/>
    <property type="match status" value="1"/>
</dbReference>
<keyword evidence="1" id="KW-0677">Repeat</keyword>
<evidence type="ECO:0000256" key="2">
    <source>
        <dbReference type="ARBA" id="ARBA00022803"/>
    </source>
</evidence>
<dbReference type="Proteomes" id="UP000000759">
    <property type="component" value="Chromosome 12"/>
</dbReference>
<dbReference type="eggNOG" id="KOG1128">
    <property type="taxonomic scope" value="Eukaryota"/>
</dbReference>
<protein>
    <recommendedName>
        <fullName evidence="6">TPR-like protein</fullName>
    </recommendedName>
</protein>
<keyword evidence="2 3" id="KW-0802">TPR repeat</keyword>
<dbReference type="Pfam" id="PF13432">
    <property type="entry name" value="TPR_16"/>
    <property type="match status" value="1"/>
</dbReference>
<dbReference type="InterPro" id="IPR011990">
    <property type="entry name" value="TPR-like_helical_dom_sf"/>
</dbReference>
<dbReference type="GeneID" id="7202211"/>
<feature type="non-terminal residue" evidence="4">
    <location>
        <position position="369"/>
    </location>
</feature>
<dbReference type="KEGG" id="pti:PHATRDRAFT_13835"/>
<dbReference type="HOGENOM" id="CLU_004905_2_0_1"/>
<evidence type="ECO:0000256" key="1">
    <source>
        <dbReference type="ARBA" id="ARBA00022737"/>
    </source>
</evidence>
<dbReference type="RefSeq" id="XP_002181117.1">
    <property type="nucleotide sequence ID" value="XM_002181081.1"/>
</dbReference>
<name>B7G1Y8_PHATC</name>
<organism evidence="4 5">
    <name type="scientific">Phaeodactylum tricornutum (strain CCAP 1055/1)</name>
    <dbReference type="NCBI Taxonomy" id="556484"/>
    <lineage>
        <taxon>Eukaryota</taxon>
        <taxon>Sar</taxon>
        <taxon>Stramenopiles</taxon>
        <taxon>Ochrophyta</taxon>
        <taxon>Bacillariophyta</taxon>
        <taxon>Bacillariophyceae</taxon>
        <taxon>Bacillariophycidae</taxon>
        <taxon>Naviculales</taxon>
        <taxon>Phaeodactylaceae</taxon>
        <taxon>Phaeodactylum</taxon>
    </lineage>
</organism>
<dbReference type="InParanoid" id="B7G1Y8"/>